<dbReference type="GO" id="GO:2000146">
    <property type="term" value="P:negative regulation of cell motility"/>
    <property type="evidence" value="ECO:0007669"/>
    <property type="project" value="TreeGrafter"/>
</dbReference>
<comment type="caution">
    <text evidence="2">The sequence shown here is derived from an EMBL/GenBank/DDBJ whole genome shotgun (WGS) entry which is preliminary data.</text>
</comment>
<dbReference type="AlphaFoldDB" id="A0A9Q0EEU2"/>
<organism evidence="2 3">
    <name type="scientific">Muraenolepis orangiensis</name>
    <name type="common">Patagonian moray cod</name>
    <dbReference type="NCBI Taxonomy" id="630683"/>
    <lineage>
        <taxon>Eukaryota</taxon>
        <taxon>Metazoa</taxon>
        <taxon>Chordata</taxon>
        <taxon>Craniata</taxon>
        <taxon>Vertebrata</taxon>
        <taxon>Euteleostomi</taxon>
        <taxon>Actinopterygii</taxon>
        <taxon>Neopterygii</taxon>
        <taxon>Teleostei</taxon>
        <taxon>Neoteleostei</taxon>
        <taxon>Acanthomorphata</taxon>
        <taxon>Zeiogadaria</taxon>
        <taxon>Gadariae</taxon>
        <taxon>Gadiformes</taxon>
        <taxon>Muraenolepidoidei</taxon>
        <taxon>Muraenolepididae</taxon>
        <taxon>Muraenolepis</taxon>
    </lineage>
</organism>
<feature type="region of interest" description="Disordered" evidence="1">
    <location>
        <begin position="310"/>
        <end position="365"/>
    </location>
</feature>
<reference evidence="2" key="1">
    <citation type="submission" date="2022-07" db="EMBL/GenBank/DDBJ databases">
        <title>Chromosome-level genome of Muraenolepis orangiensis.</title>
        <authorList>
            <person name="Kim J."/>
        </authorList>
    </citation>
    <scope>NUCLEOTIDE SEQUENCE</scope>
    <source>
        <strain evidence="2">KU_S4_2022</strain>
        <tissue evidence="2">Muscle</tissue>
    </source>
</reference>
<evidence type="ECO:0000313" key="3">
    <source>
        <dbReference type="Proteomes" id="UP001148018"/>
    </source>
</evidence>
<feature type="region of interest" description="Disordered" evidence="1">
    <location>
        <begin position="442"/>
        <end position="558"/>
    </location>
</feature>
<dbReference type="PANTHER" id="PTHR28616">
    <property type="entry name" value="COILED-COIL DOMAIN-CONTAINING PROTEIN 125"/>
    <property type="match status" value="1"/>
</dbReference>
<feature type="compositionally biased region" description="Basic residues" evidence="1">
    <location>
        <begin position="480"/>
        <end position="544"/>
    </location>
</feature>
<feature type="region of interest" description="Disordered" evidence="1">
    <location>
        <begin position="1"/>
        <end position="39"/>
    </location>
</feature>
<dbReference type="EMBL" id="JANIIK010000044">
    <property type="protein sequence ID" value="KAJ3604263.1"/>
    <property type="molecule type" value="Genomic_DNA"/>
</dbReference>
<feature type="compositionally biased region" description="Basic and acidic residues" evidence="1">
    <location>
        <begin position="26"/>
        <end position="35"/>
    </location>
</feature>
<name>A0A9Q0EEU2_9TELE</name>
<feature type="compositionally biased region" description="Polar residues" evidence="1">
    <location>
        <begin position="310"/>
        <end position="358"/>
    </location>
</feature>
<feature type="compositionally biased region" description="Polar residues" evidence="1">
    <location>
        <begin position="442"/>
        <end position="464"/>
    </location>
</feature>
<accession>A0A9Q0EEU2</accession>
<dbReference type="GO" id="GO:0005737">
    <property type="term" value="C:cytoplasm"/>
    <property type="evidence" value="ECO:0007669"/>
    <property type="project" value="TreeGrafter"/>
</dbReference>
<protein>
    <recommendedName>
        <fullName evidence="4">Coiled-coil domain-containing protein 125</fullName>
    </recommendedName>
</protein>
<dbReference type="PANTHER" id="PTHR28616:SF1">
    <property type="entry name" value="COILED-COIL DOMAIN-CONTAINING PROTEIN 125"/>
    <property type="match status" value="1"/>
</dbReference>
<dbReference type="GO" id="GO:0035024">
    <property type="term" value="P:negative regulation of Rho protein signal transduction"/>
    <property type="evidence" value="ECO:0007669"/>
    <property type="project" value="TreeGrafter"/>
</dbReference>
<dbReference type="Proteomes" id="UP001148018">
    <property type="component" value="Unassembled WGS sequence"/>
</dbReference>
<gene>
    <name evidence="2" type="ORF">NHX12_029004</name>
</gene>
<dbReference type="InterPro" id="IPR034608">
    <property type="entry name" value="CCDC125"/>
</dbReference>
<evidence type="ECO:0000256" key="1">
    <source>
        <dbReference type="SAM" id="MobiDB-lite"/>
    </source>
</evidence>
<sequence length="558" mass="64118">MQGTGGEAAWSPVEDNMAEGDLGDGLDQRGPRRTESGAGEAGFSSLVSQYVNEKDRGVTAIFDIHMFDVLQGSLVDLSKEELRERLQESTETLEMLRCELEVTHRYLEGKYQALKILQGKTILDKATTHTKDLLQKNEDRAKEVNALRWEVAFNQVQLKKFEQSWEQKFNRMNTENASLSESLRERLKETRELRAENTVLGQRSMELLSMLSIKEQKEYQGTKPPLRSHLETAVLRACRCPGVMEFCHCAETAAASRSQLLQLRQELDLLLRSREEALLVADAFRIAFEQQLRKRSEHLLLLAKASKSYPSRTQGKSYPSRTQGKSYPSRTQGKSYPSRTQGKSYPSRTQGKSYPSRTQEAKESLEHNDTLHRLLDLLNDTEEALAHQRKVSHMLAHHAEQLQQRLPVEAAWPVDSPSKPCKTFNSTFLSSLQLTQSDLENKQNQLHQSKISPRGTPDTQNQKQESSEIKTQKNLQKPGPRQKNHQTQRPRQKNHQTQRPRQKNLQKPGPRQKNHQTQRPRQKNHQTQRPRQKNLQKPGPRQKNHQTPGPIKKNHQTQ</sequence>
<keyword evidence="3" id="KW-1185">Reference proteome</keyword>
<evidence type="ECO:0008006" key="4">
    <source>
        <dbReference type="Google" id="ProtNLM"/>
    </source>
</evidence>
<evidence type="ECO:0000313" key="2">
    <source>
        <dbReference type="EMBL" id="KAJ3604263.1"/>
    </source>
</evidence>
<dbReference type="OrthoDB" id="9939852at2759"/>
<proteinExistence type="predicted"/>